<keyword evidence="3" id="KW-1185">Reference proteome</keyword>
<comment type="caution">
    <text evidence="2">The sequence shown here is derived from an EMBL/GenBank/DDBJ whole genome shotgun (WGS) entry which is preliminary data.</text>
</comment>
<keyword evidence="1" id="KW-0812">Transmembrane</keyword>
<name>A0A9X3JDG1_9LACT</name>
<sequence>MNKSKLMYGSLGLLSLLSLVGIFTDQKIFLCFFAFIIHFQYLFKETDEMMEAYMNKSAMISFYANSISFVLAMFISLFVLNHELYKSLIFSLALSWSISILVYTILILNYEIREKIGIKND</sequence>
<accession>A0A9X3JDG1</accession>
<reference evidence="2" key="1">
    <citation type="submission" date="2022-12" db="EMBL/GenBank/DDBJ databases">
        <title>Description and comparative metabolic analysis of Aerococcus sp. nov., isolated from the feces of a pig.</title>
        <authorList>
            <person name="Chang Y.-H."/>
        </authorList>
    </citation>
    <scope>NUCLEOTIDE SEQUENCE</scope>
    <source>
        <strain evidence="2">YH-aer222</strain>
    </source>
</reference>
<feature type="transmembrane region" description="Helical" evidence="1">
    <location>
        <begin position="88"/>
        <end position="110"/>
    </location>
</feature>
<evidence type="ECO:0000256" key="1">
    <source>
        <dbReference type="SAM" id="Phobius"/>
    </source>
</evidence>
<organism evidence="2 3">
    <name type="scientific">Aerococcus kribbianus</name>
    <dbReference type="NCBI Taxonomy" id="2999064"/>
    <lineage>
        <taxon>Bacteria</taxon>
        <taxon>Bacillati</taxon>
        <taxon>Bacillota</taxon>
        <taxon>Bacilli</taxon>
        <taxon>Lactobacillales</taxon>
        <taxon>Aerococcaceae</taxon>
        <taxon>Aerococcus</taxon>
    </lineage>
</organism>
<evidence type="ECO:0000313" key="3">
    <source>
        <dbReference type="Proteomes" id="UP001146670"/>
    </source>
</evidence>
<gene>
    <name evidence="2" type="ORF">OW157_04050</name>
</gene>
<feature type="transmembrane region" description="Helical" evidence="1">
    <location>
        <begin position="12"/>
        <end position="39"/>
    </location>
</feature>
<dbReference type="RefSeq" id="WP_268752056.1">
    <property type="nucleotide sequence ID" value="NZ_JAPRFQ010000001.1"/>
</dbReference>
<dbReference type="EMBL" id="JAPRFR010000001">
    <property type="protein sequence ID" value="MCZ0725743.1"/>
    <property type="molecule type" value="Genomic_DNA"/>
</dbReference>
<dbReference type="AlphaFoldDB" id="A0A9X3JDG1"/>
<evidence type="ECO:0000313" key="2">
    <source>
        <dbReference type="EMBL" id="MCZ0725743.1"/>
    </source>
</evidence>
<keyword evidence="1" id="KW-0472">Membrane</keyword>
<protein>
    <submittedName>
        <fullName evidence="2">DUF3796 domain-containing protein</fullName>
    </submittedName>
</protein>
<dbReference type="Proteomes" id="UP001146670">
    <property type="component" value="Unassembled WGS sequence"/>
</dbReference>
<feature type="transmembrane region" description="Helical" evidence="1">
    <location>
        <begin position="60"/>
        <end position="82"/>
    </location>
</feature>
<keyword evidence="1" id="KW-1133">Transmembrane helix</keyword>
<proteinExistence type="predicted"/>